<reference evidence="1" key="1">
    <citation type="submission" date="2022-07" db="EMBL/GenBank/DDBJ databases">
        <authorList>
            <person name="Macas J."/>
            <person name="Novak P."/>
            <person name="Neumann P."/>
        </authorList>
    </citation>
    <scope>NUCLEOTIDE SEQUENCE</scope>
</reference>
<keyword evidence="2" id="KW-1185">Reference proteome</keyword>
<dbReference type="AlphaFoldDB" id="A0A9P1E3U3"/>
<evidence type="ECO:0000313" key="1">
    <source>
        <dbReference type="EMBL" id="CAH9076826.1"/>
    </source>
</evidence>
<protein>
    <submittedName>
        <fullName evidence="1">Uncharacterized protein</fullName>
    </submittedName>
</protein>
<name>A0A9P1E3U3_CUSEU</name>
<dbReference type="EMBL" id="CAMAPE010000010">
    <property type="protein sequence ID" value="CAH9076826.1"/>
    <property type="molecule type" value="Genomic_DNA"/>
</dbReference>
<comment type="caution">
    <text evidence="1">The sequence shown here is derived from an EMBL/GenBank/DDBJ whole genome shotgun (WGS) entry which is preliminary data.</text>
</comment>
<accession>A0A9P1E3U3</accession>
<evidence type="ECO:0000313" key="2">
    <source>
        <dbReference type="Proteomes" id="UP001152484"/>
    </source>
</evidence>
<gene>
    <name evidence="1" type="ORF">CEURO_LOCUS6054</name>
</gene>
<organism evidence="1 2">
    <name type="scientific">Cuscuta europaea</name>
    <name type="common">European dodder</name>
    <dbReference type="NCBI Taxonomy" id="41803"/>
    <lineage>
        <taxon>Eukaryota</taxon>
        <taxon>Viridiplantae</taxon>
        <taxon>Streptophyta</taxon>
        <taxon>Embryophyta</taxon>
        <taxon>Tracheophyta</taxon>
        <taxon>Spermatophyta</taxon>
        <taxon>Magnoliopsida</taxon>
        <taxon>eudicotyledons</taxon>
        <taxon>Gunneridae</taxon>
        <taxon>Pentapetalae</taxon>
        <taxon>asterids</taxon>
        <taxon>lamiids</taxon>
        <taxon>Solanales</taxon>
        <taxon>Convolvulaceae</taxon>
        <taxon>Cuscuteae</taxon>
        <taxon>Cuscuta</taxon>
        <taxon>Cuscuta subgen. Cuscuta</taxon>
    </lineage>
</organism>
<proteinExistence type="predicted"/>
<sequence>MSAPPLAVAAAAGALLAPAGLWFSELVFCLWVLLHFGGLNGICLVNCFRRFWPEIMVARSSNWRGFFLADLGPVVSTGLCFGGTAPSSVAIGVKTLRRLQLLGRLTRRQSVVGSLYSEEVGGLPK</sequence>
<dbReference type="Proteomes" id="UP001152484">
    <property type="component" value="Unassembled WGS sequence"/>
</dbReference>